<dbReference type="SUPFAM" id="SSF48726">
    <property type="entry name" value="Immunoglobulin"/>
    <property type="match status" value="3"/>
</dbReference>
<dbReference type="OMA" id="WVILHAN"/>
<evidence type="ECO:0000256" key="1">
    <source>
        <dbReference type="ARBA" id="ARBA00004496"/>
    </source>
</evidence>
<dbReference type="InterPro" id="IPR036179">
    <property type="entry name" value="Ig-like_dom_sf"/>
</dbReference>
<evidence type="ECO:0000313" key="9">
    <source>
        <dbReference type="Proteomes" id="UP000265120"/>
    </source>
</evidence>
<dbReference type="InterPro" id="IPR052385">
    <property type="entry name" value="Obscurin/Obscurin-like_Reg"/>
</dbReference>
<sequence>MYLMSIYIYICYCDVHMSPALPVTFKQKLRNVIIEEGNTATLRCELSKPGHVVEWWRRGETLLRNGEKYHIRQRDVLIELRVTDVTPEDSDIYTCICGNAETTATLTVNALPITFKQKLKNLQVEEGHNVTLTCEVNKPGVPVEWTLAGEPLENDEKFQMKQRGSVLELMIRDAEPEDSGVYTCTSVPARFKVSLKSQEAEEGTDATLRCELSKRGAVVQWQRDGRPGGKYEMKQEGRLSKLVVYNVEESDAGTYTCKTKDSQSIAELTVQGKDDISGVTEQKRFFCKSVHSCSSDKISKCILQRPMSADVEEVSFKIVQSKQH</sequence>
<dbReference type="InterPro" id="IPR003598">
    <property type="entry name" value="Ig_sub2"/>
</dbReference>
<dbReference type="SMART" id="SM00409">
    <property type="entry name" value="IG"/>
    <property type="match status" value="3"/>
</dbReference>
<dbReference type="Gene3D" id="2.60.40.10">
    <property type="entry name" value="Immunoglobulins"/>
    <property type="match status" value="3"/>
</dbReference>
<evidence type="ECO:0000313" key="8">
    <source>
        <dbReference type="Ensembl" id="ENSCSEP00000023183.1"/>
    </source>
</evidence>
<proteinExistence type="predicted"/>
<dbReference type="SMART" id="SM00408">
    <property type="entry name" value="IGc2"/>
    <property type="match status" value="3"/>
</dbReference>
<dbReference type="STRING" id="244447.ENSCSEP00000023183"/>
<organism evidence="8 9">
    <name type="scientific">Cynoglossus semilaevis</name>
    <name type="common">Tongue sole</name>
    <dbReference type="NCBI Taxonomy" id="244447"/>
    <lineage>
        <taxon>Eukaryota</taxon>
        <taxon>Metazoa</taxon>
        <taxon>Chordata</taxon>
        <taxon>Craniata</taxon>
        <taxon>Vertebrata</taxon>
        <taxon>Euteleostomi</taxon>
        <taxon>Actinopterygii</taxon>
        <taxon>Neopterygii</taxon>
        <taxon>Teleostei</taxon>
        <taxon>Neoteleostei</taxon>
        <taxon>Acanthomorphata</taxon>
        <taxon>Carangaria</taxon>
        <taxon>Pleuronectiformes</taxon>
        <taxon>Pleuronectoidei</taxon>
        <taxon>Cynoglossidae</taxon>
        <taxon>Cynoglossinae</taxon>
        <taxon>Cynoglossus</taxon>
    </lineage>
</organism>
<keyword evidence="4" id="KW-0677">Repeat</keyword>
<feature type="domain" description="Ig-like" evidence="7">
    <location>
        <begin position="112"/>
        <end position="185"/>
    </location>
</feature>
<dbReference type="GO" id="GO:0003007">
    <property type="term" value="P:heart morphogenesis"/>
    <property type="evidence" value="ECO:0007669"/>
    <property type="project" value="UniProtKB-ARBA"/>
</dbReference>
<dbReference type="PROSITE" id="PS50835">
    <property type="entry name" value="IG_LIKE"/>
    <property type="match status" value="3"/>
</dbReference>
<comment type="subcellular location">
    <subcellularLocation>
        <location evidence="1">Cytoplasm</location>
    </subcellularLocation>
</comment>
<dbReference type="AlphaFoldDB" id="A0A3P8W6N1"/>
<evidence type="ECO:0000256" key="2">
    <source>
        <dbReference type="ARBA" id="ARBA00022490"/>
    </source>
</evidence>
<dbReference type="FunFam" id="2.60.40.10:FF:000211">
    <property type="entry name" value="Obscurin-like protein 1"/>
    <property type="match status" value="1"/>
</dbReference>
<keyword evidence="5" id="KW-1015">Disulfide bond</keyword>
<protein>
    <recommendedName>
        <fullName evidence="7">Ig-like domain-containing protein</fullName>
    </recommendedName>
</protein>
<evidence type="ECO:0000256" key="3">
    <source>
        <dbReference type="ARBA" id="ARBA00022553"/>
    </source>
</evidence>
<dbReference type="InterPro" id="IPR003599">
    <property type="entry name" value="Ig_sub"/>
</dbReference>
<dbReference type="GO" id="GO:0055013">
    <property type="term" value="P:cardiac muscle cell development"/>
    <property type="evidence" value="ECO:0007669"/>
    <property type="project" value="UniProtKB-ARBA"/>
</dbReference>
<evidence type="ECO:0000259" key="7">
    <source>
        <dbReference type="PROSITE" id="PS50835"/>
    </source>
</evidence>
<dbReference type="GO" id="GO:0005737">
    <property type="term" value="C:cytoplasm"/>
    <property type="evidence" value="ECO:0007669"/>
    <property type="project" value="UniProtKB-SubCell"/>
</dbReference>
<reference evidence="8" key="2">
    <citation type="submission" date="2025-08" db="UniProtKB">
        <authorList>
            <consortium name="Ensembl"/>
        </authorList>
    </citation>
    <scope>IDENTIFICATION</scope>
</reference>
<keyword evidence="6" id="KW-0393">Immunoglobulin domain</keyword>
<dbReference type="FunFam" id="2.60.40.10:FF:000107">
    <property type="entry name" value="Myosin, light chain kinase a"/>
    <property type="match status" value="1"/>
</dbReference>
<reference evidence="8 9" key="1">
    <citation type="journal article" date="2014" name="Nat. Genet.">
        <title>Whole-genome sequence of a flatfish provides insights into ZW sex chromosome evolution and adaptation to a benthic lifestyle.</title>
        <authorList>
            <person name="Chen S."/>
            <person name="Zhang G."/>
            <person name="Shao C."/>
            <person name="Huang Q."/>
            <person name="Liu G."/>
            <person name="Zhang P."/>
            <person name="Song W."/>
            <person name="An N."/>
            <person name="Chalopin D."/>
            <person name="Volff J.N."/>
            <person name="Hong Y."/>
            <person name="Li Q."/>
            <person name="Sha Z."/>
            <person name="Zhou H."/>
            <person name="Xie M."/>
            <person name="Yu Q."/>
            <person name="Liu Y."/>
            <person name="Xiang H."/>
            <person name="Wang N."/>
            <person name="Wu K."/>
            <person name="Yang C."/>
            <person name="Zhou Q."/>
            <person name="Liao X."/>
            <person name="Yang L."/>
            <person name="Hu Q."/>
            <person name="Zhang J."/>
            <person name="Meng L."/>
            <person name="Jin L."/>
            <person name="Tian Y."/>
            <person name="Lian J."/>
            <person name="Yang J."/>
            <person name="Miao G."/>
            <person name="Liu S."/>
            <person name="Liang Z."/>
            <person name="Yan F."/>
            <person name="Li Y."/>
            <person name="Sun B."/>
            <person name="Zhang H."/>
            <person name="Zhang J."/>
            <person name="Zhu Y."/>
            <person name="Du M."/>
            <person name="Zhao Y."/>
            <person name="Schartl M."/>
            <person name="Tang Q."/>
            <person name="Wang J."/>
        </authorList>
    </citation>
    <scope>NUCLEOTIDE SEQUENCE</scope>
</reference>
<dbReference type="PANTHER" id="PTHR35971">
    <property type="entry name" value="SI:DKEY-31G6.6"/>
    <property type="match status" value="1"/>
</dbReference>
<dbReference type="FunFam" id="2.60.40.10:FF:000228">
    <property type="entry name" value="obscurin isoform X4"/>
    <property type="match status" value="1"/>
</dbReference>
<dbReference type="InterPro" id="IPR007110">
    <property type="entry name" value="Ig-like_dom"/>
</dbReference>
<keyword evidence="3" id="KW-0597">Phosphoprotein</keyword>
<dbReference type="GeneTree" id="ENSGT00940000168428"/>
<name>A0A3P8W6N1_CYNSE</name>
<dbReference type="InParanoid" id="A0A3P8W6N1"/>
<accession>A0A3P8W6N1</accession>
<reference evidence="8" key="3">
    <citation type="submission" date="2025-09" db="UniProtKB">
        <authorList>
            <consortium name="Ensembl"/>
        </authorList>
    </citation>
    <scope>IDENTIFICATION</scope>
</reference>
<dbReference type="Ensembl" id="ENSCSET00000023488.1">
    <property type="protein sequence ID" value="ENSCSEP00000023183.1"/>
    <property type="gene ID" value="ENSCSEG00000014777.1"/>
</dbReference>
<evidence type="ECO:0000256" key="5">
    <source>
        <dbReference type="ARBA" id="ARBA00023157"/>
    </source>
</evidence>
<dbReference type="InterPro" id="IPR013098">
    <property type="entry name" value="Ig_I-set"/>
</dbReference>
<dbReference type="PANTHER" id="PTHR35971:SF5">
    <property type="entry name" value="OBSCURIN LIKE CYTOSKELETAL ADAPTOR 1"/>
    <property type="match status" value="1"/>
</dbReference>
<dbReference type="Proteomes" id="UP000265120">
    <property type="component" value="Chromosome 2"/>
</dbReference>
<dbReference type="InterPro" id="IPR013783">
    <property type="entry name" value="Ig-like_fold"/>
</dbReference>
<feature type="domain" description="Ig-like" evidence="7">
    <location>
        <begin position="188"/>
        <end position="269"/>
    </location>
</feature>
<dbReference type="Pfam" id="PF07679">
    <property type="entry name" value="I-set"/>
    <property type="match status" value="3"/>
</dbReference>
<evidence type="ECO:0000256" key="4">
    <source>
        <dbReference type="ARBA" id="ARBA00022737"/>
    </source>
</evidence>
<keyword evidence="9" id="KW-1185">Reference proteome</keyword>
<feature type="domain" description="Ig-like" evidence="7">
    <location>
        <begin position="19"/>
        <end position="107"/>
    </location>
</feature>
<evidence type="ECO:0000256" key="6">
    <source>
        <dbReference type="ARBA" id="ARBA00023319"/>
    </source>
</evidence>
<keyword evidence="2" id="KW-0963">Cytoplasm</keyword>